<dbReference type="Proteomes" id="UP000176451">
    <property type="component" value="Unassembled WGS sequence"/>
</dbReference>
<protein>
    <submittedName>
        <fullName evidence="1">Uncharacterized protein</fullName>
    </submittedName>
</protein>
<accession>A0A1F5EK90</accession>
<proteinExistence type="predicted"/>
<name>A0A1F5EK90_9BACT</name>
<dbReference type="EMBL" id="MEZV01000009">
    <property type="protein sequence ID" value="OGD67818.1"/>
    <property type="molecule type" value="Genomic_DNA"/>
</dbReference>
<dbReference type="AlphaFoldDB" id="A0A1F5EK90"/>
<sequence length="114" mass="13003">MTLAVKQGVISDDILDKIQRIEWSVDKEKKVLTTKEANFAEIIKAIRQGSLISCSICRTRGFMSNPQQFSFLAADGKALFTFSTLSDGTFYYIDPDGTMWKVNRSKEIRRLMIQ</sequence>
<organism evidence="1 2">
    <name type="scientific">Candidatus Berkelbacteria bacterium RIFCSPHIGHO2_12_FULL_36_9</name>
    <dbReference type="NCBI Taxonomy" id="1797469"/>
    <lineage>
        <taxon>Bacteria</taxon>
        <taxon>Candidatus Berkelbacteria</taxon>
    </lineage>
</organism>
<comment type="caution">
    <text evidence="1">The sequence shown here is derived from an EMBL/GenBank/DDBJ whole genome shotgun (WGS) entry which is preliminary data.</text>
</comment>
<evidence type="ECO:0000313" key="2">
    <source>
        <dbReference type="Proteomes" id="UP000176451"/>
    </source>
</evidence>
<reference evidence="1 2" key="1">
    <citation type="journal article" date="2016" name="Nat. Commun.">
        <title>Thousands of microbial genomes shed light on interconnected biogeochemical processes in an aquifer system.</title>
        <authorList>
            <person name="Anantharaman K."/>
            <person name="Brown C.T."/>
            <person name="Hug L.A."/>
            <person name="Sharon I."/>
            <person name="Castelle C.J."/>
            <person name="Probst A.J."/>
            <person name="Thomas B.C."/>
            <person name="Singh A."/>
            <person name="Wilkins M.J."/>
            <person name="Karaoz U."/>
            <person name="Brodie E.L."/>
            <person name="Williams K.H."/>
            <person name="Hubbard S.S."/>
            <person name="Banfield J.F."/>
        </authorList>
    </citation>
    <scope>NUCLEOTIDE SEQUENCE [LARGE SCALE GENOMIC DNA]</scope>
</reference>
<evidence type="ECO:0000313" key="1">
    <source>
        <dbReference type="EMBL" id="OGD67818.1"/>
    </source>
</evidence>
<gene>
    <name evidence="1" type="ORF">A3F08_01485</name>
</gene>